<name>A0ABP1NYZ0_XYLVO</name>
<evidence type="ECO:0000313" key="9">
    <source>
        <dbReference type="Proteomes" id="UP001642520"/>
    </source>
</evidence>
<comment type="similarity">
    <text evidence="5">Belongs to the CFAP91 family.</text>
</comment>
<evidence type="ECO:0000256" key="3">
    <source>
        <dbReference type="ARBA" id="ARBA00023212"/>
    </source>
</evidence>
<keyword evidence="4" id="KW-0966">Cell projection</keyword>
<dbReference type="InterPro" id="IPR032840">
    <property type="entry name" value="CFAP91_dom"/>
</dbReference>
<sequence length="715" mass="84351">MHGSRKNYLKPNLRKQYNSEKTCWISEFKIMTGHQKSSKIMHYNSYKYFRRPIVPFLVSQTQNMDIPVRFNHEILSDIVTNAQKQCYAFSPKSDPYKNVGTQTDYRDSESQTVPWEPPYKIKSGYKPEVLSIAHLTWNHGLQIGLHELEVINRMRRKREWEKTLPPMDTSASIKKRAAMINAMEVDEWAFRESEIQSILNYRQELMDEITKSREYKKQESIQDRFDRLVILLSTRRDKEINSIRHKLRRELRKLYKRHQEKNKPFKRDIIKEHADPSSQLYAPQMRYGEHPQRRHEVIQKDLLGESFIECTTEISTLPRLLSTYEELSAIKSKSKPADICVRATRWTKEKLSQLHSDLKAIKGKPKVLDAPTLLKRKYKLPPLPATPFKTSTENETNMCLNQFSTLIQKLIRGRAIQCMMYEGRDRCRELIEEMKTSFGLEKHSKKQYQKDKEQTLDLQHIRSDKSMQEDRLCEILNSLEGMTISGMLDFLSKELVRLEDERRIHASALLVERERAIREATEAGRRQLEYCRRREFDEMFRQIVKVNQESVECYLEDIIKESTEWVSDEAAKAYILKLCDKVDSIARDIQTNTRLTDEEMVANMVYNFMLPEVEKNAMRKNIREKQQIYLQNAHTAIYKEILNLPSIKDANLVNTIYEEEPYKTHLITNQDIKQISKKCSAIYVTETELKSVYASVLCDIEAIMEDIISNVIKMI</sequence>
<evidence type="ECO:0000256" key="2">
    <source>
        <dbReference type="ARBA" id="ARBA00022490"/>
    </source>
</evidence>
<evidence type="ECO:0000256" key="1">
    <source>
        <dbReference type="ARBA" id="ARBA00004430"/>
    </source>
</evidence>
<feature type="domain" description="CFAP91" evidence="7">
    <location>
        <begin position="101"/>
        <end position="253"/>
    </location>
</feature>
<evidence type="ECO:0000256" key="4">
    <source>
        <dbReference type="ARBA" id="ARBA00023273"/>
    </source>
</evidence>
<evidence type="ECO:0000256" key="6">
    <source>
        <dbReference type="ARBA" id="ARBA00029555"/>
    </source>
</evidence>
<keyword evidence="9" id="KW-1185">Reference proteome</keyword>
<dbReference type="PANTHER" id="PTHR22455">
    <property type="entry name" value="CILIA- AND FLAGELLA-ASSOCIATED PROTEIN 91"/>
    <property type="match status" value="1"/>
</dbReference>
<keyword evidence="3" id="KW-0206">Cytoskeleton</keyword>
<dbReference type="PANTHER" id="PTHR22455:SF10">
    <property type="entry name" value="CILIA- AND FLAGELLA-ASSOCIATED PROTEIN 91"/>
    <property type="match status" value="1"/>
</dbReference>
<accession>A0ABP1NYZ0</accession>
<dbReference type="InterPro" id="IPR026720">
    <property type="entry name" value="CFAP91"/>
</dbReference>
<protein>
    <recommendedName>
        <fullName evidence="6">Cilia- and flagella-associated protein 91</fullName>
    </recommendedName>
</protein>
<dbReference type="EMBL" id="CAXAJV020001294">
    <property type="protein sequence ID" value="CAL7946255.1"/>
    <property type="molecule type" value="Genomic_DNA"/>
</dbReference>
<evidence type="ECO:0000313" key="8">
    <source>
        <dbReference type="EMBL" id="CAL7946255.1"/>
    </source>
</evidence>
<evidence type="ECO:0000256" key="5">
    <source>
        <dbReference type="ARBA" id="ARBA00029468"/>
    </source>
</evidence>
<comment type="caution">
    <text evidence="8">The sequence shown here is derived from an EMBL/GenBank/DDBJ whole genome shotgun (WGS) entry which is preliminary data.</text>
</comment>
<evidence type="ECO:0000259" key="7">
    <source>
        <dbReference type="Pfam" id="PF14738"/>
    </source>
</evidence>
<organism evidence="8 9">
    <name type="scientific">Xylocopa violacea</name>
    <name type="common">Violet carpenter bee</name>
    <name type="synonym">Apis violacea</name>
    <dbReference type="NCBI Taxonomy" id="135666"/>
    <lineage>
        <taxon>Eukaryota</taxon>
        <taxon>Metazoa</taxon>
        <taxon>Ecdysozoa</taxon>
        <taxon>Arthropoda</taxon>
        <taxon>Hexapoda</taxon>
        <taxon>Insecta</taxon>
        <taxon>Pterygota</taxon>
        <taxon>Neoptera</taxon>
        <taxon>Endopterygota</taxon>
        <taxon>Hymenoptera</taxon>
        <taxon>Apocrita</taxon>
        <taxon>Aculeata</taxon>
        <taxon>Apoidea</taxon>
        <taxon>Anthophila</taxon>
        <taxon>Apidae</taxon>
        <taxon>Xylocopa</taxon>
        <taxon>Xylocopa</taxon>
    </lineage>
</organism>
<reference evidence="8 9" key="1">
    <citation type="submission" date="2024-08" db="EMBL/GenBank/DDBJ databases">
        <authorList>
            <person name="Will J Nash"/>
            <person name="Angela Man"/>
            <person name="Seanna McTaggart"/>
            <person name="Kendall Baker"/>
            <person name="Tom Barker"/>
            <person name="Leah Catchpole"/>
            <person name="Alex Durrant"/>
            <person name="Karim Gharbi"/>
            <person name="Naomi Irish"/>
            <person name="Gemy Kaithakottil"/>
            <person name="Debby Ku"/>
            <person name="Aaliyah Providence"/>
            <person name="Felix Shaw"/>
            <person name="David Swarbreck"/>
            <person name="Chris Watkins"/>
            <person name="Ann M. McCartney"/>
            <person name="Giulio Formenti"/>
            <person name="Alice Mouton"/>
            <person name="Noel Vella"/>
            <person name="Bjorn M von Reumont"/>
            <person name="Adriana Vella"/>
            <person name="Wilfried Haerty"/>
        </authorList>
    </citation>
    <scope>NUCLEOTIDE SEQUENCE [LARGE SCALE GENOMIC DNA]</scope>
</reference>
<dbReference type="Pfam" id="PF14738">
    <property type="entry name" value="CFAP91"/>
    <property type="match status" value="1"/>
</dbReference>
<proteinExistence type="inferred from homology"/>
<keyword evidence="2" id="KW-0963">Cytoplasm</keyword>
<dbReference type="Proteomes" id="UP001642520">
    <property type="component" value="Unassembled WGS sequence"/>
</dbReference>
<comment type="subcellular location">
    <subcellularLocation>
        <location evidence="1">Cytoplasm</location>
        <location evidence="1">Cytoskeleton</location>
        <location evidence="1">Cilium axoneme</location>
    </subcellularLocation>
</comment>
<gene>
    <name evidence="8" type="ORF">XYLVIOL_LOCUS7685</name>
</gene>